<dbReference type="Proteomes" id="UP000199152">
    <property type="component" value="Unassembled WGS sequence"/>
</dbReference>
<dbReference type="RefSeq" id="WP_177212897.1">
    <property type="nucleotide sequence ID" value="NZ_FOSW01000014.1"/>
</dbReference>
<feature type="domain" description="DUF222" evidence="2">
    <location>
        <begin position="30"/>
        <end position="192"/>
    </location>
</feature>
<feature type="compositionally biased region" description="Basic and acidic residues" evidence="1">
    <location>
        <begin position="170"/>
        <end position="193"/>
    </location>
</feature>
<proteinExistence type="predicted"/>
<gene>
    <name evidence="3" type="ORF">SAMN04488085_114145</name>
</gene>
<keyword evidence="4" id="KW-1185">Reference proteome</keyword>
<reference evidence="4" key="1">
    <citation type="submission" date="2016-10" db="EMBL/GenBank/DDBJ databases">
        <authorList>
            <person name="Varghese N."/>
            <person name="Submissions S."/>
        </authorList>
    </citation>
    <scope>NUCLEOTIDE SEQUENCE [LARGE SCALE GENOMIC DNA]</scope>
    <source>
        <strain evidence="4">DSM 45317</strain>
    </source>
</reference>
<dbReference type="EMBL" id="FOSW01000014">
    <property type="protein sequence ID" value="SFL64170.1"/>
    <property type="molecule type" value="Genomic_DNA"/>
</dbReference>
<dbReference type="InterPro" id="IPR003870">
    <property type="entry name" value="DUF222"/>
</dbReference>
<evidence type="ECO:0000259" key="2">
    <source>
        <dbReference type="Pfam" id="PF02720"/>
    </source>
</evidence>
<organism evidence="3 4">
    <name type="scientific">Geodermatophilus ruber</name>
    <dbReference type="NCBI Taxonomy" id="504800"/>
    <lineage>
        <taxon>Bacteria</taxon>
        <taxon>Bacillati</taxon>
        <taxon>Actinomycetota</taxon>
        <taxon>Actinomycetes</taxon>
        <taxon>Geodermatophilales</taxon>
        <taxon>Geodermatophilaceae</taxon>
        <taxon>Geodermatophilus</taxon>
    </lineage>
</organism>
<feature type="non-terminal residue" evidence="3">
    <location>
        <position position="193"/>
    </location>
</feature>
<dbReference type="STRING" id="504800.SAMN04488085_114145"/>
<dbReference type="Pfam" id="PF02720">
    <property type="entry name" value="DUF222"/>
    <property type="match status" value="1"/>
</dbReference>
<feature type="region of interest" description="Disordered" evidence="1">
    <location>
        <begin position="160"/>
        <end position="193"/>
    </location>
</feature>
<evidence type="ECO:0000313" key="4">
    <source>
        <dbReference type="Proteomes" id="UP000199152"/>
    </source>
</evidence>
<name>A0A1I4JCB3_9ACTN</name>
<evidence type="ECO:0000256" key="1">
    <source>
        <dbReference type="SAM" id="MobiDB-lite"/>
    </source>
</evidence>
<dbReference type="AlphaFoldDB" id="A0A1I4JCB3"/>
<sequence>MAGLTAALEGLAGEDLFGCGAPELLDRTRALVAARNRLEAELARTVRRGELAQAPEHDGLTTMASWLRGHAHLSGVEAGRVVRNGRALEQLPALAAAHAAGRVSAEQVAVVEPITRPDNRAAAAERGVDLAEIDRVLAGLATERPHAELRMAVHRHLAWLDQDGPEPDPTEGRTLRLATHPDGHLSFRGDLDP</sequence>
<protein>
    <recommendedName>
        <fullName evidence="2">DUF222 domain-containing protein</fullName>
    </recommendedName>
</protein>
<dbReference type="InParanoid" id="A0A1I4JCB3"/>
<accession>A0A1I4JCB3</accession>
<evidence type="ECO:0000313" key="3">
    <source>
        <dbReference type="EMBL" id="SFL64170.1"/>
    </source>
</evidence>